<evidence type="ECO:0000256" key="2">
    <source>
        <dbReference type="PIRSR" id="PIRSR601310-3"/>
    </source>
</evidence>
<dbReference type="Pfam" id="PF01230">
    <property type="entry name" value="HIT"/>
    <property type="match status" value="1"/>
</dbReference>
<evidence type="ECO:0000256" key="1">
    <source>
        <dbReference type="PIRSR" id="PIRSR601310-1"/>
    </source>
</evidence>
<accession>A0A4R4RFR8</accession>
<feature type="active site" description="Tele-AMP-histidine intermediate" evidence="1">
    <location>
        <position position="136"/>
    </location>
</feature>
<protein>
    <submittedName>
        <fullName evidence="5">Histidine triad nucleotide-binding protein</fullName>
    </submittedName>
</protein>
<gene>
    <name evidence="5" type="ORF">E1212_24735</name>
</gene>
<dbReference type="PROSITE" id="PS51084">
    <property type="entry name" value="HIT_2"/>
    <property type="match status" value="1"/>
</dbReference>
<dbReference type="EMBL" id="SMKL01000078">
    <property type="protein sequence ID" value="TDC47263.1"/>
    <property type="molecule type" value="Genomic_DNA"/>
</dbReference>
<dbReference type="OrthoDB" id="9784774at2"/>
<sequence>MTPGGRVRLHRRRRRRHLRVAPVPYDPCYPNTGGTVSADADCLFCKIAGGQIPADVVRESEHTLAFRDISPQAPTHVLVIPREHHRDVASLAAAAPGTLAELVREAAAVAAGEGIEAYRLVFNTGSEAGQSVFHVHGHVLGGRAMTWPPG</sequence>
<organism evidence="5 6">
    <name type="scientific">Jiangella ureilytica</name>
    <dbReference type="NCBI Taxonomy" id="2530374"/>
    <lineage>
        <taxon>Bacteria</taxon>
        <taxon>Bacillati</taxon>
        <taxon>Actinomycetota</taxon>
        <taxon>Actinomycetes</taxon>
        <taxon>Jiangellales</taxon>
        <taxon>Jiangellaceae</taxon>
        <taxon>Jiangella</taxon>
    </lineage>
</organism>
<dbReference type="GO" id="GO:0003824">
    <property type="term" value="F:catalytic activity"/>
    <property type="evidence" value="ECO:0007669"/>
    <property type="project" value="InterPro"/>
</dbReference>
<dbReference type="AlphaFoldDB" id="A0A4R4RFR8"/>
<dbReference type="InterPro" id="IPR036265">
    <property type="entry name" value="HIT-like_sf"/>
</dbReference>
<proteinExistence type="predicted"/>
<dbReference type="Gene3D" id="3.30.428.10">
    <property type="entry name" value="HIT-like"/>
    <property type="match status" value="1"/>
</dbReference>
<dbReference type="CDD" id="cd01276">
    <property type="entry name" value="PKCI_related"/>
    <property type="match status" value="1"/>
</dbReference>
<feature type="short sequence motif" description="Histidine triad motif" evidence="2 3">
    <location>
        <begin position="134"/>
        <end position="138"/>
    </location>
</feature>
<evidence type="ECO:0000313" key="6">
    <source>
        <dbReference type="Proteomes" id="UP000295621"/>
    </source>
</evidence>
<dbReference type="InterPro" id="IPR011146">
    <property type="entry name" value="HIT-like"/>
</dbReference>
<evidence type="ECO:0000313" key="5">
    <source>
        <dbReference type="EMBL" id="TDC47263.1"/>
    </source>
</evidence>
<evidence type="ECO:0000256" key="3">
    <source>
        <dbReference type="PROSITE-ProRule" id="PRU00464"/>
    </source>
</evidence>
<dbReference type="InterPro" id="IPR001310">
    <property type="entry name" value="Histidine_triad_HIT"/>
</dbReference>
<dbReference type="PANTHER" id="PTHR23089">
    <property type="entry name" value="HISTIDINE TRIAD HIT PROTEIN"/>
    <property type="match status" value="1"/>
</dbReference>
<feature type="domain" description="HIT" evidence="4">
    <location>
        <begin position="43"/>
        <end position="150"/>
    </location>
</feature>
<dbReference type="SUPFAM" id="SSF54197">
    <property type="entry name" value="HIT-like"/>
    <property type="match status" value="1"/>
</dbReference>
<dbReference type="PRINTS" id="PR00332">
    <property type="entry name" value="HISTRIAD"/>
</dbReference>
<keyword evidence="6" id="KW-1185">Reference proteome</keyword>
<evidence type="ECO:0000259" key="4">
    <source>
        <dbReference type="PROSITE" id="PS51084"/>
    </source>
</evidence>
<name>A0A4R4RFR8_9ACTN</name>
<comment type="caution">
    <text evidence="5">The sequence shown here is derived from an EMBL/GenBank/DDBJ whole genome shotgun (WGS) entry which is preliminary data.</text>
</comment>
<reference evidence="5 6" key="1">
    <citation type="submission" date="2019-02" db="EMBL/GenBank/DDBJ databases">
        <title>Draft genome sequences of novel Actinobacteria.</title>
        <authorList>
            <person name="Sahin N."/>
            <person name="Ay H."/>
            <person name="Saygin H."/>
        </authorList>
    </citation>
    <scope>NUCLEOTIDE SEQUENCE [LARGE SCALE GENOMIC DNA]</scope>
    <source>
        <strain evidence="5 6">KC603</strain>
    </source>
</reference>
<dbReference type="Proteomes" id="UP000295621">
    <property type="component" value="Unassembled WGS sequence"/>
</dbReference>